<gene>
    <name evidence="2" type="ordered locus">Shewmr7_0335</name>
</gene>
<dbReference type="AlphaFoldDB" id="Q0HZW6"/>
<dbReference type="Pfam" id="PF17784">
    <property type="entry name" value="Sulfotransfer_4"/>
    <property type="match status" value="2"/>
</dbReference>
<dbReference type="Gene3D" id="3.40.50.300">
    <property type="entry name" value="P-loop containing nucleotide triphosphate hydrolases"/>
    <property type="match status" value="1"/>
</dbReference>
<protein>
    <recommendedName>
        <fullName evidence="3">Sulfotransferase family protein</fullName>
    </recommendedName>
</protein>
<accession>Q0HZW6</accession>
<dbReference type="EMBL" id="CP000444">
    <property type="protein sequence ID" value="ABI41339.1"/>
    <property type="molecule type" value="Genomic_DNA"/>
</dbReference>
<name>Q0HZW6_SHESR</name>
<dbReference type="PANTHER" id="PTHR36978:SF4">
    <property type="entry name" value="P-LOOP CONTAINING NUCLEOSIDE TRIPHOSPHATE HYDROLASE PROTEIN"/>
    <property type="match status" value="1"/>
</dbReference>
<dbReference type="SUPFAM" id="SSF52540">
    <property type="entry name" value="P-loop containing nucleoside triphosphate hydrolases"/>
    <property type="match status" value="1"/>
</dbReference>
<proteinExistence type="predicted"/>
<dbReference type="InterPro" id="IPR040632">
    <property type="entry name" value="Sulfotransfer_4"/>
</dbReference>
<feature type="region of interest" description="Disordered" evidence="1">
    <location>
        <begin position="31"/>
        <end position="58"/>
    </location>
</feature>
<evidence type="ECO:0000313" key="2">
    <source>
        <dbReference type="EMBL" id="ABI41339.1"/>
    </source>
</evidence>
<sequence>MPDNATIATLPDSQGHNYRADVQLNQLQCDSTKPNDIRPSLLAPNATKPNATKPSAIKPNAIKPNAIKHESVIAKQKQKVIFIGLPRTGTTSVSVALLEQGLKVAHMAFTKEAFMQADAISDAPCFSDFKQLDELFPKAKFVYLDRELESWVPSMQMLLSRMLPHLDVQTGRFHPIMKRSFRHSFGVGLVENPQDEQHLIDCYLRHKQSVFDYFAGRDDFLSLDVSQQGALGQLLAFIGLASAEDQQNFPKLNVGRNVASWDEYKHPNKISANTSGPEKRKFLDYKL</sequence>
<evidence type="ECO:0008006" key="3">
    <source>
        <dbReference type="Google" id="ProtNLM"/>
    </source>
</evidence>
<dbReference type="KEGG" id="shm:Shewmr7_0335"/>
<reference evidence="2" key="1">
    <citation type="submission" date="2006-08" db="EMBL/GenBank/DDBJ databases">
        <title>Complete sequence of Chromosome1 of Shewanella sp. MR-7.</title>
        <authorList>
            <consortium name="US DOE Joint Genome Institute"/>
            <person name="Copeland A."/>
            <person name="Lucas S."/>
            <person name="Lapidus A."/>
            <person name="Barry K."/>
            <person name="Detter J.C."/>
            <person name="Glavina del Rio T."/>
            <person name="Hammon N."/>
            <person name="Israni S."/>
            <person name="Dalin E."/>
            <person name="Tice H."/>
            <person name="Pitluck S."/>
            <person name="Kiss H."/>
            <person name="Brettin T."/>
            <person name="Bruce D."/>
            <person name="Han C."/>
            <person name="Tapia R."/>
            <person name="Gilna P."/>
            <person name="Schmutz J."/>
            <person name="Larimer F."/>
            <person name="Land M."/>
            <person name="Hauser L."/>
            <person name="Kyrpides N."/>
            <person name="Mikhailova N."/>
            <person name="Nealson K."/>
            <person name="Konstantinidis K."/>
            <person name="Klappenbach J."/>
            <person name="Tiedje J."/>
            <person name="Richardson P."/>
        </authorList>
    </citation>
    <scope>NUCLEOTIDE SEQUENCE</scope>
    <source>
        <strain evidence="2">MR-7</strain>
    </source>
</reference>
<dbReference type="HOGENOM" id="CLU_084474_0_0_6"/>
<organism evidence="2">
    <name type="scientific">Shewanella sp. (strain MR-7)</name>
    <dbReference type="NCBI Taxonomy" id="60481"/>
    <lineage>
        <taxon>Bacteria</taxon>
        <taxon>Pseudomonadati</taxon>
        <taxon>Pseudomonadota</taxon>
        <taxon>Gammaproteobacteria</taxon>
        <taxon>Alteromonadales</taxon>
        <taxon>Shewanellaceae</taxon>
        <taxon>Shewanella</taxon>
    </lineage>
</organism>
<evidence type="ECO:0000256" key="1">
    <source>
        <dbReference type="SAM" id="MobiDB-lite"/>
    </source>
</evidence>
<dbReference type="PANTHER" id="PTHR36978">
    <property type="entry name" value="P-LOOP CONTAINING NUCLEOTIDE TRIPHOSPHATE HYDROLASE"/>
    <property type="match status" value="1"/>
</dbReference>
<dbReference type="InterPro" id="IPR027417">
    <property type="entry name" value="P-loop_NTPase"/>
</dbReference>